<dbReference type="SMART" id="SM00332">
    <property type="entry name" value="PP2Cc"/>
    <property type="match status" value="1"/>
</dbReference>
<name>A0A9P3GFP5_9APHY</name>
<keyword evidence="5" id="KW-1185">Reference proteome</keyword>
<comment type="catalytic activity">
    <reaction evidence="1">
        <text>O-phospho-L-threonyl-[protein] + H2O = L-threonyl-[protein] + phosphate</text>
        <dbReference type="Rhea" id="RHEA:47004"/>
        <dbReference type="Rhea" id="RHEA-COMP:11060"/>
        <dbReference type="Rhea" id="RHEA-COMP:11605"/>
        <dbReference type="ChEBI" id="CHEBI:15377"/>
        <dbReference type="ChEBI" id="CHEBI:30013"/>
        <dbReference type="ChEBI" id="CHEBI:43474"/>
        <dbReference type="ChEBI" id="CHEBI:61977"/>
        <dbReference type="EC" id="3.1.3.16"/>
    </reaction>
</comment>
<feature type="region of interest" description="Disordered" evidence="2">
    <location>
        <begin position="85"/>
        <end position="116"/>
    </location>
</feature>
<keyword evidence="1" id="KW-0464">Manganese</keyword>
<dbReference type="Proteomes" id="UP000703269">
    <property type="component" value="Unassembled WGS sequence"/>
</dbReference>
<dbReference type="OrthoDB" id="60843at2759"/>
<dbReference type="EMBL" id="BPQB01000037">
    <property type="protein sequence ID" value="GJE94022.1"/>
    <property type="molecule type" value="Genomic_DNA"/>
</dbReference>
<organism evidence="4 5">
    <name type="scientific">Phanerochaete sordida</name>
    <dbReference type="NCBI Taxonomy" id="48140"/>
    <lineage>
        <taxon>Eukaryota</taxon>
        <taxon>Fungi</taxon>
        <taxon>Dikarya</taxon>
        <taxon>Basidiomycota</taxon>
        <taxon>Agaricomycotina</taxon>
        <taxon>Agaricomycetes</taxon>
        <taxon>Polyporales</taxon>
        <taxon>Phanerochaetaceae</taxon>
        <taxon>Phanerochaete</taxon>
    </lineage>
</organism>
<feature type="compositionally biased region" description="Pro residues" evidence="2">
    <location>
        <begin position="347"/>
        <end position="360"/>
    </location>
</feature>
<keyword evidence="1" id="KW-0904">Protein phosphatase</keyword>
<dbReference type="InterPro" id="IPR036457">
    <property type="entry name" value="PPM-type-like_dom_sf"/>
</dbReference>
<comment type="similarity">
    <text evidence="1">Belongs to the PP2C family.</text>
</comment>
<feature type="region of interest" description="Disordered" evidence="2">
    <location>
        <begin position="53"/>
        <end position="72"/>
    </location>
</feature>
<feature type="compositionally biased region" description="Polar residues" evidence="2">
    <location>
        <begin position="143"/>
        <end position="153"/>
    </location>
</feature>
<evidence type="ECO:0000256" key="1">
    <source>
        <dbReference type="RuleBase" id="RU366020"/>
    </source>
</evidence>
<dbReference type="PANTHER" id="PTHR12320:SF84">
    <property type="entry name" value="PROTEIN PHOSPHATASE"/>
    <property type="match status" value="1"/>
</dbReference>
<feature type="domain" description="PPM-type phosphatase" evidence="3">
    <location>
        <begin position="193"/>
        <end position="592"/>
    </location>
</feature>
<feature type="compositionally biased region" description="Polar residues" evidence="2">
    <location>
        <begin position="190"/>
        <end position="200"/>
    </location>
</feature>
<evidence type="ECO:0000313" key="5">
    <source>
        <dbReference type="Proteomes" id="UP000703269"/>
    </source>
</evidence>
<dbReference type="AlphaFoldDB" id="A0A9P3GFP5"/>
<reference evidence="4 5" key="1">
    <citation type="submission" date="2021-08" db="EMBL/GenBank/DDBJ databases">
        <title>Draft Genome Sequence of Phanerochaete sordida strain YK-624.</title>
        <authorList>
            <person name="Mori T."/>
            <person name="Dohra H."/>
            <person name="Suzuki T."/>
            <person name="Kawagishi H."/>
            <person name="Hirai H."/>
        </authorList>
    </citation>
    <scope>NUCLEOTIDE SEQUENCE [LARGE SCALE GENOMIC DNA]</scope>
    <source>
        <strain evidence="4 5">YK-624</strain>
    </source>
</reference>
<comment type="catalytic activity">
    <reaction evidence="1">
        <text>O-phospho-L-seryl-[protein] + H2O = L-seryl-[protein] + phosphate</text>
        <dbReference type="Rhea" id="RHEA:20629"/>
        <dbReference type="Rhea" id="RHEA-COMP:9863"/>
        <dbReference type="Rhea" id="RHEA-COMP:11604"/>
        <dbReference type="ChEBI" id="CHEBI:15377"/>
        <dbReference type="ChEBI" id="CHEBI:29999"/>
        <dbReference type="ChEBI" id="CHEBI:43474"/>
        <dbReference type="ChEBI" id="CHEBI:83421"/>
        <dbReference type="EC" id="3.1.3.16"/>
    </reaction>
</comment>
<feature type="region of interest" description="Disordered" evidence="2">
    <location>
        <begin position="316"/>
        <end position="366"/>
    </location>
</feature>
<sequence>MKVHKRLYSAIPRPLAASTSTQTSVPVARVRSNSACSSRSLYTASQASLPFAFFDTPPTPPPPSSRPGSSGYATRLAAEVKYEVEGHTNSGQSNTPQSHSQHSGPPPYSLVFSSGSSQSSLNSNASHYPLFYPYTSFGSSPLNASLESGSETTHPSKRQRTRYHLDVGAYGIPKHSRDPRAGRGGHMNKPFTSTSASHDGSTAVQVGEDAYFIRENAMGIADGVGGWARAKGKARSEGPSPSALFAHRLMNYCCEEVASGRHPSDAFDSSAEDSELGLLSQELDDSLEDLADGLDVLMVLERAFDKTLRAHVVPPADAADGDRAPQNAQCGAEFSQPGPSRQKTASPSPPPAPPSAPPCQPSISVPLMEGSSTALLAVLDHTNTPAPKPRMPVPLLPRQVRRTETAHTPTSDRGAVLRVAHLGDCMAMLIRDDAIVWRTEEMWWDFNTPVQLGPASSTRPRDAQVFAVPVEADDILVLASDGLSDNLWDEDILDEVVRFRHSFMAAPPAPAAGAVDTALLRRSTLAGMLSEALCSRARCVSERKGLRRAPAAARPVPVDAEDEIPFARRAREQGRWFDGGKPDDICVLVAVVSPSEPSS</sequence>
<gene>
    <name evidence="4" type="ORF">PsYK624_101900</name>
</gene>
<feature type="region of interest" description="Disordered" evidence="2">
    <location>
        <begin position="143"/>
        <end position="200"/>
    </location>
</feature>
<dbReference type="PROSITE" id="PS51746">
    <property type="entry name" value="PPM_2"/>
    <property type="match status" value="1"/>
</dbReference>
<keyword evidence="1" id="KW-0460">Magnesium</keyword>
<dbReference type="PANTHER" id="PTHR12320">
    <property type="entry name" value="PROTEIN PHOSPHATASE 2C"/>
    <property type="match status" value="1"/>
</dbReference>
<dbReference type="GO" id="GO:0046872">
    <property type="term" value="F:metal ion binding"/>
    <property type="evidence" value="ECO:0007669"/>
    <property type="project" value="UniProtKB-UniRule"/>
</dbReference>
<evidence type="ECO:0000256" key="2">
    <source>
        <dbReference type="SAM" id="MobiDB-lite"/>
    </source>
</evidence>
<keyword evidence="1" id="KW-0378">Hydrolase</keyword>
<dbReference type="InterPro" id="IPR001932">
    <property type="entry name" value="PPM-type_phosphatase-like_dom"/>
</dbReference>
<proteinExistence type="inferred from homology"/>
<dbReference type="InterPro" id="IPR039123">
    <property type="entry name" value="PPTC7"/>
</dbReference>
<dbReference type="GO" id="GO:0004722">
    <property type="term" value="F:protein serine/threonine phosphatase activity"/>
    <property type="evidence" value="ECO:0007669"/>
    <property type="project" value="UniProtKB-EC"/>
</dbReference>
<evidence type="ECO:0000259" key="3">
    <source>
        <dbReference type="PROSITE" id="PS51746"/>
    </source>
</evidence>
<evidence type="ECO:0000313" key="4">
    <source>
        <dbReference type="EMBL" id="GJE94022.1"/>
    </source>
</evidence>
<feature type="compositionally biased region" description="Low complexity" evidence="2">
    <location>
        <begin position="96"/>
        <end position="116"/>
    </location>
</feature>
<accession>A0A9P3GFP5</accession>
<keyword evidence="1" id="KW-0479">Metal-binding</keyword>
<dbReference type="Gene3D" id="3.60.40.10">
    <property type="entry name" value="PPM-type phosphatase domain"/>
    <property type="match status" value="1"/>
</dbReference>
<dbReference type="EC" id="3.1.3.16" evidence="1"/>
<dbReference type="SUPFAM" id="SSF81606">
    <property type="entry name" value="PP2C-like"/>
    <property type="match status" value="1"/>
</dbReference>
<comment type="cofactor">
    <cofactor evidence="1">
        <name>Mg(2+)</name>
        <dbReference type="ChEBI" id="CHEBI:18420"/>
    </cofactor>
</comment>
<protein>
    <recommendedName>
        <fullName evidence="1">Protein phosphatase</fullName>
        <ecNumber evidence="1">3.1.3.16</ecNumber>
    </recommendedName>
</protein>
<comment type="caution">
    <text evidence="4">The sequence shown here is derived from an EMBL/GenBank/DDBJ whole genome shotgun (WGS) entry which is preliminary data.</text>
</comment>
<comment type="cofactor">
    <cofactor evidence="1">
        <name>Mn(2+)</name>
        <dbReference type="ChEBI" id="CHEBI:29035"/>
    </cofactor>
</comment>